<dbReference type="RefSeq" id="WP_013334758.1">
    <property type="nucleotide sequence ID" value="NC_014533.1"/>
</dbReference>
<dbReference type="KEGG" id="cyj:Cyan7822_6186"/>
<sequence length="370" mass="43529">MPAKNHLSPEQKEKLLKTLKESENPYIRERILILLLMNDGKTYQEVSGFLGIAYPTVAYWAVHGDPDNLDSLKDGRAEGNFRKATKIYEELLLKVVEKEPWEYGYEFGRWTARRLAEHLEKETGIKLSGSQVSRIFQKKNYVYIWAKYSLENKQNPEKRKIFKEKLAEYIKIAKFAPEKLQLWFWDESGFSLRVIRRKAWGKKGSRKKVTGQRSRGRVNVMGGLRYTDKKRVNYFIKKGNADTFYESLKLLNEIVKKEWVEQGNKLEEFEKKGQKILIILDNASFHKRKDILGKIESESPNIRLEFLPAYSPDYNLIELVWHSAKEYIAHKTFESVEELENLLNKLLNEGELIIKWERKLKNKGNAVYSI</sequence>
<dbReference type="NCBIfam" id="NF033545">
    <property type="entry name" value="transpos_IS630"/>
    <property type="match status" value="1"/>
</dbReference>
<proteinExistence type="predicted"/>
<dbReference type="InterPro" id="IPR025959">
    <property type="entry name" value="Winged_HTH_dom"/>
</dbReference>
<name>E0UM28_GLOV7</name>
<dbReference type="Pfam" id="PF13592">
    <property type="entry name" value="HTH_33"/>
    <property type="match status" value="1"/>
</dbReference>
<dbReference type="Gene3D" id="3.30.420.10">
    <property type="entry name" value="Ribonuclease H-like superfamily/Ribonuclease H"/>
    <property type="match status" value="1"/>
</dbReference>
<dbReference type="EMBL" id="CP002199">
    <property type="protein sequence ID" value="ADN18008.1"/>
    <property type="molecule type" value="Genomic_DNA"/>
</dbReference>
<dbReference type="InterPro" id="IPR038717">
    <property type="entry name" value="Tc1-like_DDE_dom"/>
</dbReference>
<keyword evidence="3" id="KW-0614">Plasmid</keyword>
<feature type="domain" description="Tc1-like transposase DDE" evidence="1">
    <location>
        <begin position="181"/>
        <end position="339"/>
    </location>
</feature>
<dbReference type="HOGENOM" id="CLU_841494_0_0_3"/>
<dbReference type="AlphaFoldDB" id="E0UM28"/>
<dbReference type="SUPFAM" id="SSF46689">
    <property type="entry name" value="Homeodomain-like"/>
    <property type="match status" value="1"/>
</dbReference>
<feature type="domain" description="Winged helix-turn helix" evidence="2">
    <location>
        <begin position="106"/>
        <end position="165"/>
    </location>
</feature>
<dbReference type="InterPro" id="IPR036397">
    <property type="entry name" value="RNaseH_sf"/>
</dbReference>
<evidence type="ECO:0000313" key="3">
    <source>
        <dbReference type="EMBL" id="ADN18008.1"/>
    </source>
</evidence>
<dbReference type="InterPro" id="IPR009057">
    <property type="entry name" value="Homeodomain-like_sf"/>
</dbReference>
<keyword evidence="4" id="KW-1185">Reference proteome</keyword>
<dbReference type="OrthoDB" id="5511915at2"/>
<evidence type="ECO:0000313" key="4">
    <source>
        <dbReference type="Proteomes" id="UP000008206"/>
    </source>
</evidence>
<protein>
    <submittedName>
        <fullName evidence="3">Transposase</fullName>
    </submittedName>
</protein>
<dbReference type="PANTHER" id="PTHR46564">
    <property type="entry name" value="TRANSPOSASE"/>
    <property type="match status" value="1"/>
</dbReference>
<dbReference type="InterPro" id="IPR047655">
    <property type="entry name" value="Transpos_IS630-like"/>
</dbReference>
<evidence type="ECO:0000259" key="1">
    <source>
        <dbReference type="Pfam" id="PF13358"/>
    </source>
</evidence>
<accession>E0UM28</accession>
<dbReference type="Pfam" id="PF13358">
    <property type="entry name" value="DDE_3"/>
    <property type="match status" value="1"/>
</dbReference>
<geneLocation type="plasmid" evidence="3 4">
    <name>Cy782201</name>
</geneLocation>
<evidence type="ECO:0000259" key="2">
    <source>
        <dbReference type="Pfam" id="PF13592"/>
    </source>
</evidence>
<organism evidence="3 4">
    <name type="scientific">Gloeothece verrucosa (strain PCC 7822)</name>
    <name type="common">Cyanothece sp. (strain PCC 7822)</name>
    <dbReference type="NCBI Taxonomy" id="497965"/>
    <lineage>
        <taxon>Bacteria</taxon>
        <taxon>Bacillati</taxon>
        <taxon>Cyanobacteriota</taxon>
        <taxon>Cyanophyceae</taxon>
        <taxon>Oscillatoriophycideae</taxon>
        <taxon>Chroococcales</taxon>
        <taxon>Aphanothecaceae</taxon>
        <taxon>Gloeothece</taxon>
        <taxon>Gloeothece verrucosa</taxon>
    </lineage>
</organism>
<gene>
    <name evidence="3" type="ordered locus">Cyan7822_6186</name>
</gene>
<dbReference type="PANTHER" id="PTHR46564:SF1">
    <property type="entry name" value="TRANSPOSASE"/>
    <property type="match status" value="1"/>
</dbReference>
<dbReference type="Proteomes" id="UP000008206">
    <property type="component" value="Plasmid Cy782201"/>
</dbReference>
<dbReference type="GO" id="GO:0003676">
    <property type="term" value="F:nucleic acid binding"/>
    <property type="evidence" value="ECO:0007669"/>
    <property type="project" value="InterPro"/>
</dbReference>
<reference evidence="4" key="1">
    <citation type="journal article" date="2011" name="MBio">
        <title>Novel metabolic attributes of the genus Cyanothece, comprising a group of unicellular nitrogen-fixing Cyanobacteria.</title>
        <authorList>
            <person name="Bandyopadhyay A."/>
            <person name="Elvitigala T."/>
            <person name="Welsh E."/>
            <person name="Stockel J."/>
            <person name="Liberton M."/>
            <person name="Min H."/>
            <person name="Sherman L.A."/>
            <person name="Pakrasi H.B."/>
        </authorList>
    </citation>
    <scope>NUCLEOTIDE SEQUENCE [LARGE SCALE GENOMIC DNA]</scope>
    <source>
        <strain evidence="4">PCC 7822</strain>
        <plasmid evidence="4">Cy782201</plasmid>
    </source>
</reference>